<feature type="domain" description="DinB-like" evidence="1">
    <location>
        <begin position="38"/>
        <end position="157"/>
    </location>
</feature>
<dbReference type="EMBL" id="SMJU01000013">
    <property type="protein sequence ID" value="TDB61805.1"/>
    <property type="molecule type" value="Genomic_DNA"/>
</dbReference>
<evidence type="ECO:0000313" key="3">
    <source>
        <dbReference type="Proteomes" id="UP000295706"/>
    </source>
</evidence>
<dbReference type="SUPFAM" id="SSF109854">
    <property type="entry name" value="DinB/YfiT-like putative metalloenzymes"/>
    <property type="match status" value="1"/>
</dbReference>
<dbReference type="Pfam" id="PF12867">
    <property type="entry name" value="DinB_2"/>
    <property type="match status" value="1"/>
</dbReference>
<keyword evidence="3" id="KW-1185">Reference proteome</keyword>
<proteinExistence type="predicted"/>
<dbReference type="RefSeq" id="WP_132120583.1">
    <property type="nucleotide sequence ID" value="NZ_SMJU01000013.1"/>
</dbReference>
<organism evidence="2 3">
    <name type="scientific">Arundinibacter roseus</name>
    <dbReference type="NCBI Taxonomy" id="2070510"/>
    <lineage>
        <taxon>Bacteria</taxon>
        <taxon>Pseudomonadati</taxon>
        <taxon>Bacteroidota</taxon>
        <taxon>Cytophagia</taxon>
        <taxon>Cytophagales</taxon>
        <taxon>Spirosomataceae</taxon>
        <taxon>Arundinibacter</taxon>
    </lineage>
</organism>
<accession>A0A4V6P8J8</accession>
<dbReference type="Gene3D" id="1.20.120.450">
    <property type="entry name" value="dinb family like domain"/>
    <property type="match status" value="1"/>
</dbReference>
<sequence>MNRQEALQQLAGALGILAGPQKIVSPYLTDFLPRWQTTLGYSLKVLEKMPAGKFSYTPSPTQRTFGQQFTHAAYWNSFYVGLLARQPPLPEPKELSKEIVIDYYKTCHAQCTAVFETLTDVQLDQTGYGKEAYWQKHTGRDILLRAYTHTAHHRAQALVYLRLNDIEPPFFEF</sequence>
<dbReference type="Proteomes" id="UP000295706">
    <property type="component" value="Unassembled WGS sequence"/>
</dbReference>
<dbReference type="AlphaFoldDB" id="A0A4V6P8J8"/>
<evidence type="ECO:0000313" key="2">
    <source>
        <dbReference type="EMBL" id="TDB61805.1"/>
    </source>
</evidence>
<name>A0A4V6P8J8_9BACT</name>
<reference evidence="2 3" key="1">
    <citation type="submission" date="2019-02" db="EMBL/GenBank/DDBJ databases">
        <title>Arundinibacter roseus gen. nov., sp. nov., a new member of the family Cytophagaceae.</title>
        <authorList>
            <person name="Szuroczki S."/>
            <person name="Khayer B."/>
            <person name="Sproer C."/>
            <person name="Toumi M."/>
            <person name="Szabo A."/>
            <person name="Felfoldi T."/>
            <person name="Schumann P."/>
            <person name="Toth E."/>
        </authorList>
    </citation>
    <scope>NUCLEOTIDE SEQUENCE [LARGE SCALE GENOMIC DNA]</scope>
    <source>
        <strain evidence="2 3">DMA-k-7a</strain>
    </source>
</reference>
<gene>
    <name evidence="2" type="ORF">EZE20_18845</name>
</gene>
<protein>
    <submittedName>
        <fullName evidence="2">DinB family protein</fullName>
    </submittedName>
</protein>
<dbReference type="InterPro" id="IPR034660">
    <property type="entry name" value="DinB/YfiT-like"/>
</dbReference>
<dbReference type="OrthoDB" id="119432at2"/>
<dbReference type="InterPro" id="IPR024775">
    <property type="entry name" value="DinB-like"/>
</dbReference>
<comment type="caution">
    <text evidence="2">The sequence shown here is derived from an EMBL/GenBank/DDBJ whole genome shotgun (WGS) entry which is preliminary data.</text>
</comment>
<evidence type="ECO:0000259" key="1">
    <source>
        <dbReference type="Pfam" id="PF12867"/>
    </source>
</evidence>